<dbReference type="Gene3D" id="3.90.1200.10">
    <property type="match status" value="1"/>
</dbReference>
<dbReference type="RefSeq" id="WP_090626618.1">
    <property type="nucleotide sequence ID" value="NZ_FOQO01000004.1"/>
</dbReference>
<protein>
    <submittedName>
        <fullName evidence="2">Phosphotransferase enzyme family protein</fullName>
    </submittedName>
</protein>
<dbReference type="GO" id="GO:0016740">
    <property type="term" value="F:transferase activity"/>
    <property type="evidence" value="ECO:0007669"/>
    <property type="project" value="UniProtKB-KW"/>
</dbReference>
<keyword evidence="3" id="KW-1185">Reference proteome</keyword>
<evidence type="ECO:0000259" key="1">
    <source>
        <dbReference type="Pfam" id="PF01636"/>
    </source>
</evidence>
<proteinExistence type="predicted"/>
<feature type="domain" description="Aminoglycoside phosphotransferase" evidence="1">
    <location>
        <begin position="25"/>
        <end position="273"/>
    </location>
</feature>
<dbReference type="SUPFAM" id="SSF56112">
    <property type="entry name" value="Protein kinase-like (PK-like)"/>
    <property type="match status" value="1"/>
</dbReference>
<reference evidence="2 3" key="1">
    <citation type="submission" date="2016-10" db="EMBL/GenBank/DDBJ databases">
        <authorList>
            <person name="de Groot N.N."/>
        </authorList>
    </citation>
    <scope>NUCLEOTIDE SEQUENCE [LARGE SCALE GENOMIC DNA]</scope>
    <source>
        <strain evidence="2 3">RK1</strain>
    </source>
</reference>
<dbReference type="OrthoDB" id="526037at2"/>
<evidence type="ECO:0000313" key="2">
    <source>
        <dbReference type="EMBL" id="SFI57461.1"/>
    </source>
</evidence>
<name>A0A1I3JB08_9SPHI</name>
<keyword evidence="2" id="KW-0808">Transferase</keyword>
<sequence>MMRNFNLEQVSVLANRFDIDGSVTDISPFGSGHINDTYRVLTNGDKVDGYLLQRINHHVFKNVPAVMENMQLVIHHLKEKYKEAGDQGMHVEKKVLTLVPTGESTPYLVDETGNFWRMLVLLANTQSYDIVETPQQAREGGLAFGHFQRLLSDLDVSRIHEVLPDFHHIGKRLDKLNQAIASDMVGRVSLVSAELDAIKRRQRRMHTILDLAADGLLPVRITHNDTKFNNVLLDMQDKAQCVIDLDTVMPGYVAYDFGDAIRTIINRAAEDEADLDKITLNMPLFEAYASGYFEEAHHFLTPEEVGSLIEGVLLLPYMQAVRFLTDFLEGDHYYKVHHVDHNLQRTRAQLRLVEQLEVHEAELKGIIDRVVNRYQKIN</sequence>
<dbReference type="Proteomes" id="UP000198670">
    <property type="component" value="Unassembled WGS sequence"/>
</dbReference>
<dbReference type="InterPro" id="IPR011009">
    <property type="entry name" value="Kinase-like_dom_sf"/>
</dbReference>
<dbReference type="Pfam" id="PF01636">
    <property type="entry name" value="APH"/>
    <property type="match status" value="1"/>
</dbReference>
<gene>
    <name evidence="2" type="ORF">SAMN05444682_104382</name>
</gene>
<organism evidence="2 3">
    <name type="scientific">Parapedobacter indicus</name>
    <dbReference type="NCBI Taxonomy" id="1477437"/>
    <lineage>
        <taxon>Bacteria</taxon>
        <taxon>Pseudomonadati</taxon>
        <taxon>Bacteroidota</taxon>
        <taxon>Sphingobacteriia</taxon>
        <taxon>Sphingobacteriales</taxon>
        <taxon>Sphingobacteriaceae</taxon>
        <taxon>Parapedobacter</taxon>
    </lineage>
</organism>
<dbReference type="AlphaFoldDB" id="A0A1I3JB08"/>
<dbReference type="PANTHER" id="PTHR21064">
    <property type="entry name" value="AMINOGLYCOSIDE PHOSPHOTRANSFERASE DOMAIN-CONTAINING PROTEIN-RELATED"/>
    <property type="match status" value="1"/>
</dbReference>
<evidence type="ECO:0000313" key="3">
    <source>
        <dbReference type="Proteomes" id="UP000198670"/>
    </source>
</evidence>
<dbReference type="PANTHER" id="PTHR21064:SF5">
    <property type="entry name" value="SLR1880 PROTEIN"/>
    <property type="match status" value="1"/>
</dbReference>
<dbReference type="InterPro" id="IPR002575">
    <property type="entry name" value="Aminoglycoside_PTrfase"/>
</dbReference>
<dbReference type="InterPro" id="IPR050249">
    <property type="entry name" value="Pseudomonas-type_ThrB"/>
</dbReference>
<dbReference type="EMBL" id="FOQO01000004">
    <property type="protein sequence ID" value="SFI57461.1"/>
    <property type="molecule type" value="Genomic_DNA"/>
</dbReference>
<accession>A0A1I3JB08</accession>
<dbReference type="STRING" id="1477437.SAMN05444682_104382"/>